<dbReference type="EMBL" id="KQ964495">
    <property type="protein sequence ID" value="KXN70711.1"/>
    <property type="molecule type" value="Genomic_DNA"/>
</dbReference>
<dbReference type="SUPFAM" id="SSF50729">
    <property type="entry name" value="PH domain-like"/>
    <property type="match status" value="1"/>
</dbReference>
<dbReference type="Gene3D" id="2.30.29.30">
    <property type="entry name" value="Pleckstrin-homology domain (PH domain)/Phosphotyrosine-binding domain (PTB)"/>
    <property type="match status" value="1"/>
</dbReference>
<reference evidence="2 3" key="1">
    <citation type="journal article" date="2015" name="Genome Biol. Evol.">
        <title>Phylogenomic analyses indicate that early fungi evolved digesting cell walls of algal ancestors of land plants.</title>
        <authorList>
            <person name="Chang Y."/>
            <person name="Wang S."/>
            <person name="Sekimoto S."/>
            <person name="Aerts A.L."/>
            <person name="Choi C."/>
            <person name="Clum A."/>
            <person name="LaButti K.M."/>
            <person name="Lindquist E.A."/>
            <person name="Yee Ngan C."/>
            <person name="Ohm R.A."/>
            <person name="Salamov A.A."/>
            <person name="Grigoriev I.V."/>
            <person name="Spatafora J.W."/>
            <person name="Berbee M.L."/>
        </authorList>
    </citation>
    <scope>NUCLEOTIDE SEQUENCE [LARGE SCALE GENOMIC DNA]</scope>
    <source>
        <strain evidence="2 3">NRRL 28638</strain>
    </source>
</reference>
<dbReference type="OMA" id="WRYSTES"/>
<protein>
    <recommendedName>
        <fullName evidence="1">Pleckstrin homology domain-containing protein</fullName>
    </recommendedName>
</protein>
<organism evidence="2 3">
    <name type="scientific">Conidiobolus coronatus (strain ATCC 28846 / CBS 209.66 / NRRL 28638)</name>
    <name type="common">Delacroixia coronata</name>
    <dbReference type="NCBI Taxonomy" id="796925"/>
    <lineage>
        <taxon>Eukaryota</taxon>
        <taxon>Fungi</taxon>
        <taxon>Fungi incertae sedis</taxon>
        <taxon>Zoopagomycota</taxon>
        <taxon>Entomophthoromycotina</taxon>
        <taxon>Entomophthoromycetes</taxon>
        <taxon>Entomophthorales</taxon>
        <taxon>Ancylistaceae</taxon>
        <taxon>Conidiobolus</taxon>
    </lineage>
</organism>
<sequence>MAIVNRNLSASILPLQTDLHKNDLLNKFPTSKELDQVTVVRPRSTITTTTTNYSPRLSTHIYNNRKDTKRYSYAPSSQNSQSEFELTDLIQMKMVQKSHTHKCFNKHWAYCLVTFERGSFKMFKASSEDSLYSIDQENLDKQLGTLCLMHAVARKGVQSRNSSNGLQVRFIWELELANGAKYQFLVNSEQSACKWVDSINYWAARESCPPKTLPQPQSSQTQQSLKRRSVHLLDKLLGRAHLWTPPLPPLNRSQLCIVDQVNSIQCHLATIHDALAKLKAEESDSLLTMGYGHYLIAESDKYQLYLRRLAAVCDNWHPAPKEWRYSTESSQSIELLSTSSRSSWATSRTSVRSP</sequence>
<dbReference type="Pfam" id="PF15410">
    <property type="entry name" value="PH_9"/>
    <property type="match status" value="1"/>
</dbReference>
<accession>A0A137P714</accession>
<dbReference type="InterPro" id="IPR041681">
    <property type="entry name" value="PH_9"/>
</dbReference>
<evidence type="ECO:0000259" key="1">
    <source>
        <dbReference type="Pfam" id="PF15410"/>
    </source>
</evidence>
<keyword evidence="3" id="KW-1185">Reference proteome</keyword>
<evidence type="ECO:0000313" key="2">
    <source>
        <dbReference type="EMBL" id="KXN70711.1"/>
    </source>
</evidence>
<proteinExistence type="predicted"/>
<feature type="domain" description="Pleckstrin homology" evidence="1">
    <location>
        <begin position="92"/>
        <end position="204"/>
    </location>
</feature>
<dbReference type="Proteomes" id="UP000070444">
    <property type="component" value="Unassembled WGS sequence"/>
</dbReference>
<name>A0A137P714_CONC2</name>
<dbReference type="AlphaFoldDB" id="A0A137P714"/>
<dbReference type="InterPro" id="IPR011993">
    <property type="entry name" value="PH-like_dom_sf"/>
</dbReference>
<gene>
    <name evidence="2" type="ORF">CONCODRAFT_78722</name>
</gene>
<dbReference type="STRING" id="796925.A0A137P714"/>
<evidence type="ECO:0000313" key="3">
    <source>
        <dbReference type="Proteomes" id="UP000070444"/>
    </source>
</evidence>